<keyword evidence="13" id="KW-1185">Reference proteome</keyword>
<proteinExistence type="inferred from homology"/>
<feature type="transmembrane region" description="Helical" evidence="11">
    <location>
        <begin position="26"/>
        <end position="48"/>
    </location>
</feature>
<evidence type="ECO:0000256" key="2">
    <source>
        <dbReference type="ARBA" id="ARBA00022475"/>
    </source>
</evidence>
<evidence type="ECO:0000256" key="6">
    <source>
        <dbReference type="ARBA" id="ARBA00022840"/>
    </source>
</evidence>
<comment type="subcellular location">
    <subcellularLocation>
        <location evidence="11">Cell membrane</location>
        <topology evidence="11">Single-pass membrane protein</topology>
    </subcellularLocation>
</comment>
<dbReference type="NCBIfam" id="NF001454">
    <property type="entry name" value="PRK00315.1"/>
    <property type="match status" value="1"/>
</dbReference>
<evidence type="ECO:0000313" key="13">
    <source>
        <dbReference type="Proteomes" id="UP000244173"/>
    </source>
</evidence>
<reference evidence="12 13" key="1">
    <citation type="submission" date="2018-04" db="EMBL/GenBank/DDBJ databases">
        <title>Denitrifier Microvirgula.</title>
        <authorList>
            <person name="Anderson E."/>
            <person name="Jang J."/>
            <person name="Ishii S."/>
        </authorList>
    </citation>
    <scope>NUCLEOTIDE SEQUENCE [LARGE SCALE GENOMIC DNA]</scope>
    <source>
        <strain evidence="12 13">BE2.4</strain>
    </source>
</reference>
<dbReference type="PANTHER" id="PTHR30042:SF2">
    <property type="entry name" value="POTASSIUM-TRANSPORTING ATPASE KDPC SUBUNIT"/>
    <property type="match status" value="1"/>
</dbReference>
<keyword evidence="1 11" id="KW-0813">Transport</keyword>
<evidence type="ECO:0000256" key="9">
    <source>
        <dbReference type="ARBA" id="ARBA00023065"/>
    </source>
</evidence>
<keyword evidence="3 11" id="KW-0633">Potassium transport</keyword>
<sequence>MYQSLANPSHPAHAAARGKDSIWRGVLRPALTVFVVLSAIVGLLYPLAVTGVARLLFPEQAAGSLIVRDGKVVGSRLIGQSFTGERYFWGRPSATGPQAYNAASSGAANLGPNSPVLAEQVATRVAALRAAHPDQRGPVPADLATSSASGLDPHISPEAALYQAGRIARARQLPESEVRALIVHATEGPQLGLFGESRVNVLALNLALDDLKR</sequence>
<dbReference type="HAMAP" id="MF_00276">
    <property type="entry name" value="KdpC"/>
    <property type="match status" value="1"/>
</dbReference>
<gene>
    <name evidence="11" type="primary">kdpC</name>
    <name evidence="12" type="ORF">DAI18_11345</name>
</gene>
<dbReference type="KEGG" id="maer:DAI18_11345"/>
<evidence type="ECO:0000256" key="11">
    <source>
        <dbReference type="HAMAP-Rule" id="MF_00276"/>
    </source>
</evidence>
<dbReference type="RefSeq" id="WP_084299743.1">
    <property type="nucleotide sequence ID" value="NZ_CALFSO010000015.1"/>
</dbReference>
<dbReference type="STRING" id="1122240.GCA_000620105_00301"/>
<evidence type="ECO:0000256" key="8">
    <source>
        <dbReference type="ARBA" id="ARBA00022989"/>
    </source>
</evidence>
<evidence type="ECO:0000256" key="1">
    <source>
        <dbReference type="ARBA" id="ARBA00022448"/>
    </source>
</evidence>
<organism evidence="12 13">
    <name type="scientific">Microvirgula aerodenitrificans</name>
    <dbReference type="NCBI Taxonomy" id="57480"/>
    <lineage>
        <taxon>Bacteria</taxon>
        <taxon>Pseudomonadati</taxon>
        <taxon>Pseudomonadota</taxon>
        <taxon>Betaproteobacteria</taxon>
        <taxon>Neisseriales</taxon>
        <taxon>Aquaspirillaceae</taxon>
        <taxon>Microvirgula</taxon>
    </lineage>
</organism>
<keyword evidence="6 11" id="KW-0067">ATP-binding</keyword>
<dbReference type="PANTHER" id="PTHR30042">
    <property type="entry name" value="POTASSIUM-TRANSPORTING ATPASE C CHAIN"/>
    <property type="match status" value="1"/>
</dbReference>
<dbReference type="AlphaFoldDB" id="A0A2S0PB08"/>
<keyword evidence="7 11" id="KW-0630">Potassium</keyword>
<evidence type="ECO:0000256" key="7">
    <source>
        <dbReference type="ARBA" id="ARBA00022958"/>
    </source>
</evidence>
<dbReference type="PIRSF" id="PIRSF001296">
    <property type="entry name" value="K_ATPase_KdpC"/>
    <property type="match status" value="1"/>
</dbReference>
<dbReference type="GO" id="GO:0005524">
    <property type="term" value="F:ATP binding"/>
    <property type="evidence" value="ECO:0007669"/>
    <property type="project" value="UniProtKB-UniRule"/>
</dbReference>
<keyword evidence="8 11" id="KW-1133">Transmembrane helix</keyword>
<protein>
    <recommendedName>
        <fullName evidence="11">Potassium-transporting ATPase KdpC subunit</fullName>
    </recommendedName>
    <alternativeName>
        <fullName evidence="11">ATP phosphohydrolase [potassium-transporting] C chain</fullName>
    </alternativeName>
    <alternativeName>
        <fullName evidence="11">Potassium-binding and translocating subunit C</fullName>
    </alternativeName>
    <alternativeName>
        <fullName evidence="11">Potassium-translocating ATPase C chain</fullName>
    </alternativeName>
</protein>
<keyword evidence="9 11" id="KW-0406">Ion transport</keyword>
<name>A0A2S0PB08_9NEIS</name>
<dbReference type="Proteomes" id="UP000244173">
    <property type="component" value="Chromosome"/>
</dbReference>
<keyword evidence="10 11" id="KW-0472">Membrane</keyword>
<dbReference type="OrthoDB" id="9788285at2"/>
<evidence type="ECO:0000313" key="12">
    <source>
        <dbReference type="EMBL" id="AVY94568.1"/>
    </source>
</evidence>
<comment type="subunit">
    <text evidence="11">The system is composed of three essential subunits: KdpA, KdpB and KdpC.</text>
</comment>
<dbReference type="GO" id="GO:0008556">
    <property type="term" value="F:P-type potassium transmembrane transporter activity"/>
    <property type="evidence" value="ECO:0007669"/>
    <property type="project" value="InterPro"/>
</dbReference>
<evidence type="ECO:0000256" key="5">
    <source>
        <dbReference type="ARBA" id="ARBA00022741"/>
    </source>
</evidence>
<comment type="similarity">
    <text evidence="11">Belongs to the KdpC family.</text>
</comment>
<dbReference type="InterPro" id="IPR003820">
    <property type="entry name" value="KdpC"/>
</dbReference>
<keyword evidence="4 11" id="KW-0812">Transmembrane</keyword>
<accession>A0A2S0PB08</accession>
<comment type="function">
    <text evidence="11">Part of the high-affinity ATP-driven potassium transport (or Kdp) system, which catalyzes the hydrolysis of ATP coupled with the electrogenic transport of potassium into the cytoplasm. This subunit acts as a catalytic chaperone that increases the ATP-binding affinity of the ATP-hydrolyzing subunit KdpB by the formation of a transient KdpB/KdpC/ATP ternary complex.</text>
</comment>
<evidence type="ECO:0000256" key="10">
    <source>
        <dbReference type="ARBA" id="ARBA00023136"/>
    </source>
</evidence>
<dbReference type="NCBIfam" id="TIGR00681">
    <property type="entry name" value="kdpC"/>
    <property type="match status" value="1"/>
</dbReference>
<keyword evidence="2 11" id="KW-1003">Cell membrane</keyword>
<evidence type="ECO:0000256" key="4">
    <source>
        <dbReference type="ARBA" id="ARBA00022692"/>
    </source>
</evidence>
<dbReference type="GO" id="GO:0005886">
    <property type="term" value="C:plasma membrane"/>
    <property type="evidence" value="ECO:0007669"/>
    <property type="project" value="UniProtKB-SubCell"/>
</dbReference>
<keyword evidence="5 11" id="KW-0547">Nucleotide-binding</keyword>
<evidence type="ECO:0000256" key="3">
    <source>
        <dbReference type="ARBA" id="ARBA00022538"/>
    </source>
</evidence>
<dbReference type="Pfam" id="PF02669">
    <property type="entry name" value="KdpC"/>
    <property type="match status" value="1"/>
</dbReference>
<dbReference type="EMBL" id="CP028519">
    <property type="protein sequence ID" value="AVY94568.1"/>
    <property type="molecule type" value="Genomic_DNA"/>
</dbReference>